<dbReference type="RefSeq" id="WP_320500453.1">
    <property type="nucleotide sequence ID" value="NZ_JAXCLX010000001.1"/>
</dbReference>
<comment type="caution">
    <text evidence="2">The sequence shown here is derived from an EMBL/GenBank/DDBJ whole genome shotgun (WGS) entry which is preliminary data.</text>
</comment>
<dbReference type="Pfam" id="PF06568">
    <property type="entry name" value="YjiS-like"/>
    <property type="match status" value="1"/>
</dbReference>
<sequence length="75" mass="8408">MSETCLSCEPTDSLSRTVPLPRSGRLASLVLRLLDWHARLQQRRHLSALSPHMLKDVGLTAADVHAEIGKRPWQP</sequence>
<protein>
    <submittedName>
        <fullName evidence="2">DUF1127 domain-containing protein</fullName>
    </submittedName>
</protein>
<feature type="domain" description="YjiS-like" evidence="1">
    <location>
        <begin position="31"/>
        <end position="65"/>
    </location>
</feature>
<evidence type="ECO:0000313" key="3">
    <source>
        <dbReference type="Proteomes" id="UP001271769"/>
    </source>
</evidence>
<proteinExistence type="predicted"/>
<gene>
    <name evidence="2" type="ORF">SMD31_08870</name>
</gene>
<accession>A0ABU5DXP5</accession>
<dbReference type="EMBL" id="JAXCLX010000001">
    <property type="protein sequence ID" value="MDY0872034.1"/>
    <property type="molecule type" value="Genomic_DNA"/>
</dbReference>
<organism evidence="2 3">
    <name type="scientific">Dongia rigui</name>
    <dbReference type="NCBI Taxonomy" id="940149"/>
    <lineage>
        <taxon>Bacteria</taxon>
        <taxon>Pseudomonadati</taxon>
        <taxon>Pseudomonadota</taxon>
        <taxon>Alphaproteobacteria</taxon>
        <taxon>Rhodospirillales</taxon>
        <taxon>Dongiaceae</taxon>
        <taxon>Dongia</taxon>
    </lineage>
</organism>
<dbReference type="InterPro" id="IPR009506">
    <property type="entry name" value="YjiS-like"/>
</dbReference>
<keyword evidence="3" id="KW-1185">Reference proteome</keyword>
<evidence type="ECO:0000313" key="2">
    <source>
        <dbReference type="EMBL" id="MDY0872034.1"/>
    </source>
</evidence>
<name>A0ABU5DXP5_9PROT</name>
<dbReference type="Proteomes" id="UP001271769">
    <property type="component" value="Unassembled WGS sequence"/>
</dbReference>
<evidence type="ECO:0000259" key="1">
    <source>
        <dbReference type="Pfam" id="PF06568"/>
    </source>
</evidence>
<reference evidence="2 3" key="1">
    <citation type="journal article" date="2013" name="Antonie Van Leeuwenhoek">
        <title>Dongia rigui sp. nov., isolated from freshwater of a large wetland in Korea.</title>
        <authorList>
            <person name="Baik K.S."/>
            <person name="Hwang Y.M."/>
            <person name="Choi J.S."/>
            <person name="Kwon J."/>
            <person name="Seong C.N."/>
        </authorList>
    </citation>
    <scope>NUCLEOTIDE SEQUENCE [LARGE SCALE GENOMIC DNA]</scope>
    <source>
        <strain evidence="2 3">04SU4-P</strain>
    </source>
</reference>